<evidence type="ECO:0000313" key="2">
    <source>
        <dbReference type="EMBL" id="OAQ99879.1"/>
    </source>
</evidence>
<sequence length="480" mass="54774">MQAAGANVATGAIYWADWTNSTTSATRATLCTDQLDRFINPAANISFLQRRLSRDVSGQTTTRRFVQAQVRSATMLNRQDRFFAPGGAIYPGGPSIWHVVDWDQRRLVSVKMDEEQESEDVAFEHLLKHIDTLPPDVHLVHLSPVGDILSSSNDPEDDETVCVFRPPVDAAQLPDDVAVTSRAELQEVARLGPNVDMVVKPRSIRPEEKLVFKYFFLLQHLDFNWHEMSLWCRLEHPTIVPFDSVIVDEVEGHVVGFTSKYIAGGTLEENHSRIFKLKWLHQLMDVVDDLNLHLGVAHQDVAPRNILIEESTDTLMLFDFDSAARIGLQGYSEPRNDVKGVVFTLYEIITRDSARRGKRHEDQDVEAVEQMTWTKHPHVQLDHPVSEFRRVLGEWCERRRKGTSEGDIGTEPASFLEYPTVPEPPVTTQDGVDQQPGTQLRRQFFWRRRDLVKESKTVLNWQRPPQKWPEKSGVVVTTQT</sequence>
<feature type="compositionally biased region" description="Polar residues" evidence="1">
    <location>
        <begin position="429"/>
        <end position="438"/>
    </location>
</feature>
<dbReference type="OMA" id="TSIPHWE"/>
<dbReference type="AlphaFoldDB" id="A0A179IDQ1"/>
<proteinExistence type="predicted"/>
<evidence type="ECO:0008006" key="4">
    <source>
        <dbReference type="Google" id="ProtNLM"/>
    </source>
</evidence>
<dbReference type="OrthoDB" id="4062651at2759"/>
<gene>
    <name evidence="2" type="ORF">LLEC1_07008</name>
</gene>
<comment type="caution">
    <text evidence="2">The sequence shown here is derived from an EMBL/GenBank/DDBJ whole genome shotgun (WGS) entry which is preliminary data.</text>
</comment>
<name>A0A179IDQ1_CORDF</name>
<evidence type="ECO:0000256" key="1">
    <source>
        <dbReference type="SAM" id="MobiDB-lite"/>
    </source>
</evidence>
<keyword evidence="3" id="KW-1185">Reference proteome</keyword>
<dbReference type="EMBL" id="LUKN01001966">
    <property type="protein sequence ID" value="OAQ99879.1"/>
    <property type="molecule type" value="Genomic_DNA"/>
</dbReference>
<dbReference type="Gene3D" id="1.10.510.10">
    <property type="entry name" value="Transferase(Phosphotransferase) domain 1"/>
    <property type="match status" value="1"/>
</dbReference>
<dbReference type="Gene3D" id="3.30.200.20">
    <property type="entry name" value="Phosphorylase Kinase, domain 1"/>
    <property type="match status" value="1"/>
</dbReference>
<accession>A0A179IDQ1</accession>
<evidence type="ECO:0000313" key="3">
    <source>
        <dbReference type="Proteomes" id="UP000243081"/>
    </source>
</evidence>
<organism evidence="2 3">
    <name type="scientific">Cordyceps confragosa</name>
    <name type="common">Lecanicillium lecanii</name>
    <dbReference type="NCBI Taxonomy" id="2714763"/>
    <lineage>
        <taxon>Eukaryota</taxon>
        <taxon>Fungi</taxon>
        <taxon>Dikarya</taxon>
        <taxon>Ascomycota</taxon>
        <taxon>Pezizomycotina</taxon>
        <taxon>Sordariomycetes</taxon>
        <taxon>Hypocreomycetidae</taxon>
        <taxon>Hypocreales</taxon>
        <taxon>Cordycipitaceae</taxon>
        <taxon>Akanthomyces</taxon>
    </lineage>
</organism>
<protein>
    <recommendedName>
        <fullName evidence="4">Protein kinase domain-containing protein</fullName>
    </recommendedName>
</protein>
<reference evidence="2 3" key="1">
    <citation type="submission" date="2016-03" db="EMBL/GenBank/DDBJ databases">
        <title>Fine-scale spatial genetic structure of a fungal parasite of coffee scale insects.</title>
        <authorList>
            <person name="Jackson D."/>
            <person name="Zemenick K.A."/>
            <person name="Malloure B."/>
            <person name="Quandt C.A."/>
            <person name="James T.Y."/>
        </authorList>
    </citation>
    <scope>NUCLEOTIDE SEQUENCE [LARGE SCALE GENOMIC DNA]</scope>
    <source>
        <strain evidence="2 3">UM487</strain>
    </source>
</reference>
<dbReference type="SUPFAM" id="SSF56112">
    <property type="entry name" value="Protein kinase-like (PK-like)"/>
    <property type="match status" value="1"/>
</dbReference>
<feature type="region of interest" description="Disordered" evidence="1">
    <location>
        <begin position="401"/>
        <end position="438"/>
    </location>
</feature>
<dbReference type="InterPro" id="IPR011009">
    <property type="entry name" value="Kinase-like_dom_sf"/>
</dbReference>
<dbReference type="Proteomes" id="UP000243081">
    <property type="component" value="Unassembled WGS sequence"/>
</dbReference>